<gene>
    <name evidence="1" type="ORF">FHS41_005624</name>
</gene>
<evidence type="ECO:0000313" key="2">
    <source>
        <dbReference type="Proteomes" id="UP000572907"/>
    </source>
</evidence>
<sequence length="36" mass="3741">MGELTQQMVQTSPGKLPLIGHTGRLASDPLALLAVP</sequence>
<evidence type="ECO:0000313" key="1">
    <source>
        <dbReference type="EMBL" id="MBB3079093.1"/>
    </source>
</evidence>
<dbReference type="AlphaFoldDB" id="A0A7W4ZV28"/>
<dbReference type="EMBL" id="JACHXE010000005">
    <property type="protein sequence ID" value="MBB3079093.1"/>
    <property type="molecule type" value="Genomic_DNA"/>
</dbReference>
<protein>
    <submittedName>
        <fullName evidence="1">Uncharacterized protein</fullName>
    </submittedName>
</protein>
<accession>A0A7W4ZV28</accession>
<keyword evidence="2" id="KW-1185">Reference proteome</keyword>
<organism evidence="1 2">
    <name type="scientific">Streptomyces violarus</name>
    <dbReference type="NCBI Taxonomy" id="67380"/>
    <lineage>
        <taxon>Bacteria</taxon>
        <taxon>Bacillati</taxon>
        <taxon>Actinomycetota</taxon>
        <taxon>Actinomycetes</taxon>
        <taxon>Kitasatosporales</taxon>
        <taxon>Streptomycetaceae</taxon>
        <taxon>Streptomyces</taxon>
    </lineage>
</organism>
<reference evidence="1 2" key="1">
    <citation type="submission" date="2020-08" db="EMBL/GenBank/DDBJ databases">
        <title>Genomic Encyclopedia of Type Strains, Phase III (KMG-III): the genomes of soil and plant-associated and newly described type strains.</title>
        <authorList>
            <person name="Whitman W."/>
        </authorList>
    </citation>
    <scope>NUCLEOTIDE SEQUENCE [LARGE SCALE GENOMIC DNA]</scope>
    <source>
        <strain evidence="1 2">CECT 3237</strain>
    </source>
</reference>
<name>A0A7W4ZV28_9ACTN</name>
<proteinExistence type="predicted"/>
<comment type="caution">
    <text evidence="1">The sequence shown here is derived from an EMBL/GenBank/DDBJ whole genome shotgun (WGS) entry which is preliminary data.</text>
</comment>
<dbReference type="Proteomes" id="UP000572907">
    <property type="component" value="Unassembled WGS sequence"/>
</dbReference>